<keyword evidence="1" id="KW-0812">Transmembrane</keyword>
<feature type="transmembrane region" description="Helical" evidence="1">
    <location>
        <begin position="34"/>
        <end position="54"/>
    </location>
</feature>
<dbReference type="EMBL" id="CYXR01000019">
    <property type="protein sequence ID" value="CUN06108.1"/>
    <property type="molecule type" value="Genomic_DNA"/>
</dbReference>
<accession>A0A173TY08</accession>
<dbReference type="AlphaFoldDB" id="A0A173TY08"/>
<reference evidence="2 3" key="1">
    <citation type="submission" date="2015-09" db="EMBL/GenBank/DDBJ databases">
        <authorList>
            <consortium name="Pathogen Informatics"/>
        </authorList>
    </citation>
    <scope>NUCLEOTIDE SEQUENCE [LARGE SCALE GENOMIC DNA]</scope>
    <source>
        <strain evidence="2 3">2789STDY5834962</strain>
    </source>
</reference>
<protein>
    <submittedName>
        <fullName evidence="2">Uncharacterized protein</fullName>
    </submittedName>
</protein>
<dbReference type="PROSITE" id="PS51257">
    <property type="entry name" value="PROKAR_LIPOPROTEIN"/>
    <property type="match status" value="1"/>
</dbReference>
<gene>
    <name evidence="2" type="ORF">ERS852574_02447</name>
</gene>
<dbReference type="RefSeq" id="WP_055157712.1">
    <property type="nucleotide sequence ID" value="NZ_CYXR01000019.1"/>
</dbReference>
<evidence type="ECO:0000313" key="2">
    <source>
        <dbReference type="EMBL" id="CUN06108.1"/>
    </source>
</evidence>
<evidence type="ECO:0000256" key="1">
    <source>
        <dbReference type="SAM" id="Phobius"/>
    </source>
</evidence>
<evidence type="ECO:0000313" key="3">
    <source>
        <dbReference type="Proteomes" id="UP000095727"/>
    </source>
</evidence>
<name>A0A173TY08_9FIRM</name>
<dbReference type="Proteomes" id="UP000095727">
    <property type="component" value="Unassembled WGS sequence"/>
</dbReference>
<keyword evidence="1" id="KW-1133">Transmembrane helix</keyword>
<proteinExistence type="predicted"/>
<organism evidence="2 3">
    <name type="scientific">Coprococcus comes</name>
    <dbReference type="NCBI Taxonomy" id="410072"/>
    <lineage>
        <taxon>Bacteria</taxon>
        <taxon>Bacillati</taxon>
        <taxon>Bacillota</taxon>
        <taxon>Clostridia</taxon>
        <taxon>Lachnospirales</taxon>
        <taxon>Lachnospiraceae</taxon>
        <taxon>Coprococcus</taxon>
    </lineage>
</organism>
<sequence length="78" mass="8955">MFYKIAKTLSVTASIIGILMMAGACSVKSQELFYLYAALGITTLTTGAFALEYFRIREWQYRKRKIREAKEHARREAA</sequence>
<keyword evidence="1" id="KW-0472">Membrane</keyword>